<comment type="caution">
    <text evidence="2">The sequence shown here is derived from an EMBL/GenBank/DDBJ whole genome shotgun (WGS) entry which is preliminary data.</text>
</comment>
<evidence type="ECO:0000259" key="1">
    <source>
        <dbReference type="Pfam" id="PF07561"/>
    </source>
</evidence>
<dbReference type="Pfam" id="PF07561">
    <property type="entry name" value="DUF1540"/>
    <property type="match status" value="2"/>
</dbReference>
<feature type="domain" description="DUF1540" evidence="1">
    <location>
        <begin position="5"/>
        <end position="42"/>
    </location>
</feature>
<feature type="domain" description="DUF1540" evidence="1">
    <location>
        <begin position="64"/>
        <end position="102"/>
    </location>
</feature>
<dbReference type="EMBL" id="ACCL02000004">
    <property type="protein sequence ID" value="EET61918.1"/>
    <property type="molecule type" value="Genomic_DNA"/>
</dbReference>
<name>C6LBW5_9FIRM</name>
<organism evidence="2 3">
    <name type="scientific">Marvinbryantia formatexigens DSM 14469</name>
    <dbReference type="NCBI Taxonomy" id="478749"/>
    <lineage>
        <taxon>Bacteria</taxon>
        <taxon>Bacillati</taxon>
        <taxon>Bacillota</taxon>
        <taxon>Clostridia</taxon>
        <taxon>Lachnospirales</taxon>
        <taxon>Lachnospiraceae</taxon>
        <taxon>Marvinbryantia</taxon>
    </lineage>
</organism>
<evidence type="ECO:0000313" key="3">
    <source>
        <dbReference type="Proteomes" id="UP000005561"/>
    </source>
</evidence>
<dbReference type="Proteomes" id="UP000005561">
    <property type="component" value="Unassembled WGS sequence"/>
</dbReference>
<dbReference type="eggNOG" id="ENOG50330E2">
    <property type="taxonomic scope" value="Bacteria"/>
</dbReference>
<dbReference type="InterPro" id="IPR011437">
    <property type="entry name" value="DUF1540"/>
</dbReference>
<proteinExistence type="predicted"/>
<keyword evidence="3" id="KW-1185">Reference proteome</keyword>
<dbReference type="STRING" id="168384.SAMN05660368_00538"/>
<accession>C6LBW5</accession>
<protein>
    <recommendedName>
        <fullName evidence="1">DUF1540 domain-containing protein</fullName>
    </recommendedName>
</protein>
<dbReference type="AlphaFoldDB" id="C6LBW5"/>
<evidence type="ECO:0000313" key="2">
    <source>
        <dbReference type="EMBL" id="EET61918.1"/>
    </source>
</evidence>
<dbReference type="RefSeq" id="WP_006860907.1">
    <property type="nucleotide sequence ID" value="NZ_ACCL02000004.1"/>
</dbReference>
<reference evidence="2" key="1">
    <citation type="submission" date="2009-07" db="EMBL/GenBank/DDBJ databases">
        <authorList>
            <person name="Weinstock G."/>
            <person name="Sodergren E."/>
            <person name="Clifton S."/>
            <person name="Fulton L."/>
            <person name="Fulton B."/>
            <person name="Courtney L."/>
            <person name="Fronick C."/>
            <person name="Harrison M."/>
            <person name="Strong C."/>
            <person name="Farmer C."/>
            <person name="Delahaunty K."/>
            <person name="Markovic C."/>
            <person name="Hall O."/>
            <person name="Minx P."/>
            <person name="Tomlinson C."/>
            <person name="Mitreva M."/>
            <person name="Nelson J."/>
            <person name="Hou S."/>
            <person name="Wollam A."/>
            <person name="Pepin K.H."/>
            <person name="Johnson M."/>
            <person name="Bhonagiri V."/>
            <person name="Nash W.E."/>
            <person name="Warren W."/>
            <person name="Chinwalla A."/>
            <person name="Mardis E.R."/>
            <person name="Wilson R.K."/>
        </authorList>
    </citation>
    <scope>NUCLEOTIDE SEQUENCE [LARGE SCALE GENOMIC DNA]</scope>
    <source>
        <strain evidence="2">DSM 14469</strain>
    </source>
</reference>
<sequence length="105" mass="11350">MPFLSCSAVKCIYNEDNYCRKGDILVEGNQAQEACETCCSSFREDEGGMTAKNSAGEPSGKIQVDCTACNCRYNENEKCQAGQIAIAGSSACQCRQTECSTFSKE</sequence>
<gene>
    <name evidence="2" type="ORF">BRYFOR_06110</name>
</gene>
<dbReference type="OrthoDB" id="9792226at2"/>